<accession>A0AAN8UDY6</accession>
<dbReference type="CDD" id="cd02440">
    <property type="entry name" value="AdoMet_MTases"/>
    <property type="match status" value="1"/>
</dbReference>
<proteinExistence type="predicted"/>
<dbReference type="SUPFAM" id="SSF53335">
    <property type="entry name" value="S-adenosyl-L-methionine-dependent methyltransferases"/>
    <property type="match status" value="1"/>
</dbReference>
<dbReference type="PANTHER" id="PTHR45180">
    <property type="entry name" value="OS01G0307686 PROTEIN"/>
    <property type="match status" value="1"/>
</dbReference>
<evidence type="ECO:0000259" key="1">
    <source>
        <dbReference type="Pfam" id="PF08241"/>
    </source>
</evidence>
<dbReference type="EMBL" id="JBAMMX010000026">
    <property type="protein sequence ID" value="KAK6913720.1"/>
    <property type="molecule type" value="Genomic_DNA"/>
</dbReference>
<keyword evidence="2" id="KW-0808">Transferase</keyword>
<dbReference type="GO" id="GO:0008757">
    <property type="term" value="F:S-adenosylmethionine-dependent methyltransferase activity"/>
    <property type="evidence" value="ECO:0007669"/>
    <property type="project" value="InterPro"/>
</dbReference>
<dbReference type="AlphaFoldDB" id="A0AAN8UDY6"/>
<dbReference type="InterPro" id="IPR029063">
    <property type="entry name" value="SAM-dependent_MTases_sf"/>
</dbReference>
<evidence type="ECO:0000313" key="3">
    <source>
        <dbReference type="Proteomes" id="UP001370490"/>
    </source>
</evidence>
<keyword evidence="2" id="KW-0489">Methyltransferase</keyword>
<reference evidence="2 3" key="1">
    <citation type="submission" date="2023-12" db="EMBL/GenBank/DDBJ databases">
        <title>A high-quality genome assembly for Dillenia turbinata (Dilleniales).</title>
        <authorList>
            <person name="Chanderbali A."/>
        </authorList>
    </citation>
    <scope>NUCLEOTIDE SEQUENCE [LARGE SCALE GENOMIC DNA]</scope>
    <source>
        <strain evidence="2">LSX21</strain>
        <tissue evidence="2">Leaf</tissue>
    </source>
</reference>
<keyword evidence="3" id="KW-1185">Reference proteome</keyword>
<name>A0AAN8UDY6_9MAGN</name>
<sequence length="263" mass="30092">MADLFHKQAKQYSETRPDYPPELIDFIASKTPDHELAWDVGTGSGQAAVSLAAIYKNVVATDTSQKQLDFAPKLPNIKYKCTPPQISMEELECEIATEASVDLVTVAQALHWFDLTTFYQHVKWVLKKPHGVIAVWCYTVPQVNDVIDSIFNPFYANSKPFWDPARELVNQKYESIEFPFEPIEGFDHTGLFEFKTERVMDLESYFTYIRSWSAYQTAKDEGIELLSKDVVEDFEKAWSEDGHDQKVVKFPVHVKIGKVGNLI</sequence>
<comment type="caution">
    <text evidence="2">The sequence shown here is derived from an EMBL/GenBank/DDBJ whole genome shotgun (WGS) entry which is preliminary data.</text>
</comment>
<dbReference type="Gene3D" id="3.40.50.150">
    <property type="entry name" value="Vaccinia Virus protein VP39"/>
    <property type="match status" value="1"/>
</dbReference>
<dbReference type="InterPro" id="IPR013216">
    <property type="entry name" value="Methyltransf_11"/>
</dbReference>
<dbReference type="Pfam" id="PF08241">
    <property type="entry name" value="Methyltransf_11"/>
    <property type="match status" value="1"/>
</dbReference>
<dbReference type="Proteomes" id="UP001370490">
    <property type="component" value="Unassembled WGS sequence"/>
</dbReference>
<dbReference type="PANTHER" id="PTHR45180:SF1">
    <property type="entry name" value="OS01G0307686 PROTEIN"/>
    <property type="match status" value="1"/>
</dbReference>
<gene>
    <name evidence="2" type="ORF">RJ641_021041</name>
</gene>
<dbReference type="GO" id="GO:0032259">
    <property type="term" value="P:methylation"/>
    <property type="evidence" value="ECO:0007669"/>
    <property type="project" value="UniProtKB-KW"/>
</dbReference>
<organism evidence="2 3">
    <name type="scientific">Dillenia turbinata</name>
    <dbReference type="NCBI Taxonomy" id="194707"/>
    <lineage>
        <taxon>Eukaryota</taxon>
        <taxon>Viridiplantae</taxon>
        <taxon>Streptophyta</taxon>
        <taxon>Embryophyta</taxon>
        <taxon>Tracheophyta</taxon>
        <taxon>Spermatophyta</taxon>
        <taxon>Magnoliopsida</taxon>
        <taxon>eudicotyledons</taxon>
        <taxon>Gunneridae</taxon>
        <taxon>Pentapetalae</taxon>
        <taxon>Dilleniales</taxon>
        <taxon>Dilleniaceae</taxon>
        <taxon>Dillenia</taxon>
    </lineage>
</organism>
<protein>
    <submittedName>
        <fullName evidence="2">Methyltransferase type 11</fullName>
    </submittedName>
</protein>
<feature type="domain" description="Methyltransferase type 11" evidence="1">
    <location>
        <begin position="39"/>
        <end position="132"/>
    </location>
</feature>
<evidence type="ECO:0000313" key="2">
    <source>
        <dbReference type="EMBL" id="KAK6913720.1"/>
    </source>
</evidence>